<keyword evidence="5" id="KW-0472">Membrane</keyword>
<dbReference type="InterPro" id="IPR023088">
    <property type="entry name" value="PDEase"/>
</dbReference>
<dbReference type="AlphaFoldDB" id="A0A7S1AL56"/>
<evidence type="ECO:0000256" key="2">
    <source>
        <dbReference type="ARBA" id="ARBA00022801"/>
    </source>
</evidence>
<feature type="domain" description="PDEase" evidence="6">
    <location>
        <begin position="454"/>
        <end position="802"/>
    </location>
</feature>
<evidence type="ECO:0000313" key="7">
    <source>
        <dbReference type="EMBL" id="CAD8857924.1"/>
    </source>
</evidence>
<dbReference type="CDD" id="cd00077">
    <property type="entry name" value="HDc"/>
    <property type="match status" value="1"/>
</dbReference>
<name>A0A7S1AL56_NOCSC</name>
<feature type="binding site" evidence="4">
    <location>
        <position position="580"/>
    </location>
    <ligand>
        <name>Zn(2+)</name>
        <dbReference type="ChEBI" id="CHEBI:29105"/>
        <label>1</label>
    </ligand>
</feature>
<dbReference type="InterPro" id="IPR036971">
    <property type="entry name" value="PDEase_catalytic_dom_sf"/>
</dbReference>
<feature type="active site" description="Proton donor" evidence="3">
    <location>
        <position position="540"/>
    </location>
</feature>
<feature type="binding site" evidence="4">
    <location>
        <position position="581"/>
    </location>
    <ligand>
        <name>Zn(2+)</name>
        <dbReference type="ChEBI" id="CHEBI:29105"/>
        <label>1</label>
    </ligand>
</feature>
<dbReference type="PROSITE" id="PS51845">
    <property type="entry name" value="PDEASE_I_2"/>
    <property type="match status" value="1"/>
</dbReference>
<dbReference type="GO" id="GO:0046872">
    <property type="term" value="F:metal ion binding"/>
    <property type="evidence" value="ECO:0007669"/>
    <property type="project" value="UniProtKB-KW"/>
</dbReference>
<accession>A0A7S1AL56</accession>
<keyword evidence="2" id="KW-0378">Hydrolase</keyword>
<keyword evidence="5" id="KW-1133">Transmembrane helix</keyword>
<keyword evidence="5" id="KW-0812">Transmembrane</keyword>
<feature type="transmembrane region" description="Helical" evidence="5">
    <location>
        <begin position="67"/>
        <end position="86"/>
    </location>
</feature>
<feature type="transmembrane region" description="Helical" evidence="5">
    <location>
        <begin position="183"/>
        <end position="203"/>
    </location>
</feature>
<proteinExistence type="predicted"/>
<feature type="binding site" evidence="4">
    <location>
        <position position="581"/>
    </location>
    <ligand>
        <name>Zn(2+)</name>
        <dbReference type="ChEBI" id="CHEBI:29105"/>
        <label>2</label>
    </ligand>
</feature>
<dbReference type="PANTHER" id="PTHR11347">
    <property type="entry name" value="CYCLIC NUCLEOTIDE PHOSPHODIESTERASE"/>
    <property type="match status" value="1"/>
</dbReference>
<protein>
    <recommendedName>
        <fullName evidence="6">PDEase domain-containing protein</fullName>
    </recommendedName>
</protein>
<feature type="transmembrane region" description="Helical" evidence="5">
    <location>
        <begin position="33"/>
        <end position="55"/>
    </location>
</feature>
<dbReference type="GO" id="GO:0004114">
    <property type="term" value="F:3',5'-cyclic-nucleotide phosphodiesterase activity"/>
    <property type="evidence" value="ECO:0007669"/>
    <property type="project" value="InterPro"/>
</dbReference>
<evidence type="ECO:0000256" key="5">
    <source>
        <dbReference type="SAM" id="Phobius"/>
    </source>
</evidence>
<sequence>MITRSSSYEYRRLGPSWEGTWSQVVRSTVNHKVFTAVAVLAMTIALFGGGLFLIFDVPDDPGNGIQDSIMCSVMLFFVMEILLLCLSGEGYIWSFFFWTDILSTFSMVFEISFLLGANGHAASKHGINPMLLRSARAARVGARAARLSRVAKCFAFMTRPRTEHSNVPEYDARVLKARLSQSLSTKVAMLTVVLVMGVPLFQLGRYPEEDFSMEAWGRTLELTYESNYQIAAAASSTADMGLFSRTVEEMIAFYDELEYFPFKLEGFSESIKLAKIKGQSLVHRDEPRRIENVRRQEVVECGLERKECNGDVMAAIYFDFKGPHQFAAFMDMAVIVFIMVCMIAEAFDLNSTIDTMVVKPVEKMMSTVQLMAKILRTVAPVGPDTAVEEDVDTSTMTEAHLLEHVFKNLLVLVADFYREGMVELEDMDTLDHEAKGVILEVMMVDTGVSKNTLATPQGMGFLAMEETVKAVPILPVAEKLIDSWDLDILGMSVENQQKVMLYIFFDSPVGMTTGRVWIDIGTFQRFHEVVRKNYFDNPYHSYTHACDVTASVFRLLGRLKCNEWLRDIDMYALLVSALCHDIGHPGKTTPFLVETMHELALRYNDASPLENMHCAKLFEICRNEGLDVFGQFDREAFKEARKVCINAIIHTDNALHGEMVKAVKQSYEVSSDICDAQTHQEKIGETYLEEVLQKNVVLWQQVILHMCDIATPLKPWLISKAWATRVQDEFFAQGDEEKRLGLPVGMLNDRFKVSRSGAEHGFINFLVAPLALGVVSNFPVLHHLGVQMASNMQSWRDLWVQDTHPSKEEVAKRDGDVQRIKDQIETLRLRKGAPTIRVG</sequence>
<dbReference type="PRINTS" id="PR00387">
    <property type="entry name" value="PDIESTERASE1"/>
</dbReference>
<feature type="binding site" evidence="4">
    <location>
        <position position="544"/>
    </location>
    <ligand>
        <name>Zn(2+)</name>
        <dbReference type="ChEBI" id="CHEBI:29105"/>
        <label>1</label>
    </ligand>
</feature>
<dbReference type="Pfam" id="PF00233">
    <property type="entry name" value="PDEase_I"/>
    <property type="match status" value="1"/>
</dbReference>
<evidence type="ECO:0000259" key="6">
    <source>
        <dbReference type="PROSITE" id="PS51845"/>
    </source>
</evidence>
<gene>
    <name evidence="7" type="ORF">NSCI0253_LOCUS32276</name>
</gene>
<evidence type="ECO:0000256" key="4">
    <source>
        <dbReference type="PIRSR" id="PIRSR623088-3"/>
    </source>
</evidence>
<evidence type="ECO:0000256" key="3">
    <source>
        <dbReference type="PIRSR" id="PIRSR623088-1"/>
    </source>
</evidence>
<keyword evidence="1 4" id="KW-0479">Metal-binding</keyword>
<organism evidence="7">
    <name type="scientific">Noctiluca scintillans</name>
    <name type="common">Sea sparkle</name>
    <name type="synonym">Red tide dinoflagellate</name>
    <dbReference type="NCBI Taxonomy" id="2966"/>
    <lineage>
        <taxon>Eukaryota</taxon>
        <taxon>Sar</taxon>
        <taxon>Alveolata</taxon>
        <taxon>Dinophyceae</taxon>
        <taxon>Noctilucales</taxon>
        <taxon>Noctilucaceae</taxon>
        <taxon>Noctiluca</taxon>
    </lineage>
</organism>
<reference evidence="7" key="1">
    <citation type="submission" date="2021-01" db="EMBL/GenBank/DDBJ databases">
        <authorList>
            <person name="Corre E."/>
            <person name="Pelletier E."/>
            <person name="Niang G."/>
            <person name="Scheremetjew M."/>
            <person name="Finn R."/>
            <person name="Kale V."/>
            <person name="Holt S."/>
            <person name="Cochrane G."/>
            <person name="Meng A."/>
            <person name="Brown T."/>
            <person name="Cohen L."/>
        </authorList>
    </citation>
    <scope>NUCLEOTIDE SEQUENCE</scope>
</reference>
<dbReference type="EMBL" id="HBFQ01045372">
    <property type="protein sequence ID" value="CAD8857924.1"/>
    <property type="molecule type" value="Transcribed_RNA"/>
</dbReference>
<dbReference type="InterPro" id="IPR002073">
    <property type="entry name" value="PDEase_catalytic_dom"/>
</dbReference>
<feature type="binding site" evidence="4">
    <location>
        <position position="708"/>
    </location>
    <ligand>
        <name>Zn(2+)</name>
        <dbReference type="ChEBI" id="CHEBI:29105"/>
        <label>1</label>
    </ligand>
</feature>
<dbReference type="SUPFAM" id="SSF109604">
    <property type="entry name" value="HD-domain/PDEase-like"/>
    <property type="match status" value="1"/>
</dbReference>
<dbReference type="GO" id="GO:0007165">
    <property type="term" value="P:signal transduction"/>
    <property type="evidence" value="ECO:0007669"/>
    <property type="project" value="InterPro"/>
</dbReference>
<dbReference type="InterPro" id="IPR003607">
    <property type="entry name" value="HD/PDEase_dom"/>
</dbReference>
<dbReference type="Gene3D" id="1.10.1300.10">
    <property type="entry name" value="3'5'-cyclic nucleotide phosphodiesterase, catalytic domain"/>
    <property type="match status" value="1"/>
</dbReference>
<evidence type="ECO:0000256" key="1">
    <source>
        <dbReference type="ARBA" id="ARBA00022723"/>
    </source>
</evidence>
<dbReference type="SMART" id="SM00471">
    <property type="entry name" value="HDc"/>
    <property type="match status" value="1"/>
</dbReference>